<keyword evidence="4" id="KW-1185">Reference proteome</keyword>
<sequence>MEYKMAEMNLDYFHCSLVNLVKNAIYSGATSIAIRLNIGYHRIQIIDNGIGFSFDLLRYIGQYNLKKSFFNLYDNQADYYSISHKNYHNVVQNIAASMIIRTKCKNTHECYEKILKKGFLSTIERISNRPIHGTTLSIYFPNDILSNNFHLSIFANCVEYLAKNYPQISFSIRDDDKIRMSLQIKKKYQKYPKKKNYFLKSNNSFIFPLSLHFKKKMLALEENNKIKSLFKYPVYSTINQNELSPNIDEEMEKSSNIIKEINCNSELIPSQWSDWNLDSPNKTSCSSNNFQQLTKYNIANLSETRRYKFLPAKLTNLLPAYINKKLVNHQMKQIFNTRGVFNYFNNLPRRQDLDVRPCNKIKKLQQSEIALDNDSLKTIEILNQINSEFIASTVLQNGRKLLILIDQHAMHERIRYENLLKEYKNDKNQLISIELECPINIADIRNDIAELMIKNNELFMNFGLKLTCDKITNAILIIKTIPKCFQRKKYNPIILTSLIRQLLMEIINKIINGIGLNNLPLTIHNAIASEACHGAVKFGDKLNFHQCNVLIDYWKETNLPNRCAHGRPVIVPLLSIDNK</sequence>
<dbReference type="PANTHER" id="PTHR10073:SF47">
    <property type="entry name" value="DNA MISMATCH REPAIR PROTEIN MLH3"/>
    <property type="match status" value="1"/>
</dbReference>
<dbReference type="GO" id="GO:0032300">
    <property type="term" value="C:mismatch repair complex"/>
    <property type="evidence" value="ECO:0007669"/>
    <property type="project" value="InterPro"/>
</dbReference>
<proteinExistence type="inferred from homology"/>
<dbReference type="EMBL" id="JAQQBR010001836">
    <property type="protein sequence ID" value="KAK0159568.1"/>
    <property type="molecule type" value="Genomic_DNA"/>
</dbReference>
<dbReference type="Gene3D" id="3.30.1540.20">
    <property type="entry name" value="MutL, C-terminal domain, dimerisation subdomain"/>
    <property type="match status" value="1"/>
</dbReference>
<dbReference type="GO" id="GO:0005524">
    <property type="term" value="F:ATP binding"/>
    <property type="evidence" value="ECO:0007669"/>
    <property type="project" value="InterPro"/>
</dbReference>
<dbReference type="SMART" id="SM00853">
    <property type="entry name" value="MutL_C"/>
    <property type="match status" value="1"/>
</dbReference>
<evidence type="ECO:0000256" key="1">
    <source>
        <dbReference type="ARBA" id="ARBA00006082"/>
    </source>
</evidence>
<dbReference type="GO" id="GO:0140664">
    <property type="term" value="F:ATP-dependent DNA damage sensor activity"/>
    <property type="evidence" value="ECO:0007669"/>
    <property type="project" value="InterPro"/>
</dbReference>
<dbReference type="Gene3D" id="3.30.565.10">
    <property type="entry name" value="Histidine kinase-like ATPase, C-terminal domain"/>
    <property type="match status" value="1"/>
</dbReference>
<dbReference type="Gene3D" id="3.30.1370.100">
    <property type="entry name" value="MutL, C-terminal domain, regulatory subdomain"/>
    <property type="match status" value="1"/>
</dbReference>
<dbReference type="SUPFAM" id="SSF118116">
    <property type="entry name" value="DNA mismatch repair protein MutL"/>
    <property type="match status" value="1"/>
</dbReference>
<comment type="similarity">
    <text evidence="1">Belongs to the DNA mismatch repair MutL/HexB family.</text>
</comment>
<evidence type="ECO:0000313" key="4">
    <source>
        <dbReference type="Proteomes" id="UP001168972"/>
    </source>
</evidence>
<dbReference type="InterPro" id="IPR014790">
    <property type="entry name" value="MutL_C"/>
</dbReference>
<dbReference type="InterPro" id="IPR036890">
    <property type="entry name" value="HATPase_C_sf"/>
</dbReference>
<dbReference type="Proteomes" id="UP001168972">
    <property type="component" value="Unassembled WGS sequence"/>
</dbReference>
<evidence type="ECO:0000313" key="3">
    <source>
        <dbReference type="EMBL" id="KAK0159568.1"/>
    </source>
</evidence>
<dbReference type="InterPro" id="IPR042121">
    <property type="entry name" value="MutL_C_regsub"/>
</dbReference>
<comment type="caution">
    <text evidence="3">The sequence shown here is derived from an EMBL/GenBank/DDBJ whole genome shotgun (WGS) entry which is preliminary data.</text>
</comment>
<dbReference type="InterPro" id="IPR037198">
    <property type="entry name" value="MutL_C_sf"/>
</dbReference>
<organism evidence="3 4">
    <name type="scientific">Microctonus hyperodae</name>
    <name type="common">Parasitoid wasp</name>
    <dbReference type="NCBI Taxonomy" id="165561"/>
    <lineage>
        <taxon>Eukaryota</taxon>
        <taxon>Metazoa</taxon>
        <taxon>Ecdysozoa</taxon>
        <taxon>Arthropoda</taxon>
        <taxon>Hexapoda</taxon>
        <taxon>Insecta</taxon>
        <taxon>Pterygota</taxon>
        <taxon>Neoptera</taxon>
        <taxon>Endopterygota</taxon>
        <taxon>Hymenoptera</taxon>
        <taxon>Apocrita</taxon>
        <taxon>Ichneumonoidea</taxon>
        <taxon>Braconidae</taxon>
        <taxon>Euphorinae</taxon>
        <taxon>Microctonus</taxon>
    </lineage>
</organism>
<dbReference type="SUPFAM" id="SSF55874">
    <property type="entry name" value="ATPase domain of HSP90 chaperone/DNA topoisomerase II/histidine kinase"/>
    <property type="match status" value="1"/>
</dbReference>
<dbReference type="InterPro" id="IPR038973">
    <property type="entry name" value="MutL/Mlh/Pms-like"/>
</dbReference>
<dbReference type="AlphaFoldDB" id="A0AA39F1E0"/>
<name>A0AA39F1E0_MICHY</name>
<reference evidence="3" key="2">
    <citation type="submission" date="2023-03" db="EMBL/GenBank/DDBJ databases">
        <authorList>
            <person name="Inwood S.N."/>
            <person name="Skelly J.G."/>
            <person name="Guhlin J."/>
            <person name="Harrop T.W.R."/>
            <person name="Goldson S.G."/>
            <person name="Dearden P.K."/>
        </authorList>
    </citation>
    <scope>NUCLEOTIDE SEQUENCE</scope>
    <source>
        <strain evidence="3">Lincoln</strain>
        <tissue evidence="3">Whole body</tissue>
    </source>
</reference>
<feature type="domain" description="MutL C-terminal dimerisation" evidence="2">
    <location>
        <begin position="381"/>
        <end position="542"/>
    </location>
</feature>
<evidence type="ECO:0000259" key="2">
    <source>
        <dbReference type="SMART" id="SM00853"/>
    </source>
</evidence>
<dbReference type="Pfam" id="PF08676">
    <property type="entry name" value="MutL_C"/>
    <property type="match status" value="1"/>
</dbReference>
<dbReference type="GO" id="GO:0016887">
    <property type="term" value="F:ATP hydrolysis activity"/>
    <property type="evidence" value="ECO:0007669"/>
    <property type="project" value="InterPro"/>
</dbReference>
<protein>
    <recommendedName>
        <fullName evidence="2">MutL C-terminal dimerisation domain-containing protein</fullName>
    </recommendedName>
</protein>
<dbReference type="PANTHER" id="PTHR10073">
    <property type="entry name" value="DNA MISMATCH REPAIR PROTEIN MLH, PMS, MUTL"/>
    <property type="match status" value="1"/>
</dbReference>
<gene>
    <name evidence="3" type="ORF">PV327_010664</name>
</gene>
<accession>A0AA39F1E0</accession>
<dbReference type="GO" id="GO:0006298">
    <property type="term" value="P:mismatch repair"/>
    <property type="evidence" value="ECO:0007669"/>
    <property type="project" value="InterPro"/>
</dbReference>
<reference evidence="3" key="1">
    <citation type="journal article" date="2023" name="bioRxiv">
        <title>Scaffold-level genome assemblies of two parasitoid biocontrol wasps reveal the parthenogenesis mechanism and an associated novel virus.</title>
        <authorList>
            <person name="Inwood S."/>
            <person name="Skelly J."/>
            <person name="Guhlin J."/>
            <person name="Harrop T."/>
            <person name="Goldson S."/>
            <person name="Dearden P."/>
        </authorList>
    </citation>
    <scope>NUCLEOTIDE SEQUENCE</scope>
    <source>
        <strain evidence="3">Lincoln</strain>
        <tissue evidence="3">Whole body</tissue>
    </source>
</reference>
<dbReference type="InterPro" id="IPR042120">
    <property type="entry name" value="MutL_C_dimsub"/>
</dbReference>